<evidence type="ECO:0000313" key="8">
    <source>
        <dbReference type="Proteomes" id="UP000035100"/>
    </source>
</evidence>
<dbReference type="PATRIC" id="fig|1123501.6.peg.2839"/>
<dbReference type="GO" id="GO:0009055">
    <property type="term" value="F:electron transfer activity"/>
    <property type="evidence" value="ECO:0007669"/>
    <property type="project" value="InterPro"/>
</dbReference>
<reference evidence="7 8" key="1">
    <citation type="submission" date="2013-01" db="EMBL/GenBank/DDBJ databases">
        <authorList>
            <person name="Fiebig A."/>
            <person name="Goeker M."/>
            <person name="Klenk H.-P.P."/>
        </authorList>
    </citation>
    <scope>NUCLEOTIDE SEQUENCE [LARGE SCALE GENOMIC DNA]</scope>
    <source>
        <strain evidence="7 8">DSM 24838</strain>
    </source>
</reference>
<dbReference type="eggNOG" id="COG2010">
    <property type="taxonomic scope" value="Bacteria"/>
</dbReference>
<gene>
    <name evidence="7" type="ORF">Wenmar_02727</name>
</gene>
<dbReference type="Gene3D" id="1.10.760.10">
    <property type="entry name" value="Cytochrome c-like domain"/>
    <property type="match status" value="1"/>
</dbReference>
<feature type="domain" description="Cytochrome c" evidence="6">
    <location>
        <begin position="21"/>
        <end position="128"/>
    </location>
</feature>
<dbReference type="AlphaFoldDB" id="A0A0D0Q7L6"/>
<keyword evidence="1 4" id="KW-0349">Heme</keyword>
<dbReference type="GO" id="GO:0046872">
    <property type="term" value="F:metal ion binding"/>
    <property type="evidence" value="ECO:0007669"/>
    <property type="project" value="UniProtKB-KW"/>
</dbReference>
<dbReference type="SUPFAM" id="SSF46626">
    <property type="entry name" value="Cytochrome c"/>
    <property type="match status" value="1"/>
</dbReference>
<feature type="chain" id="PRO_5002219248" evidence="5">
    <location>
        <begin position="18"/>
        <end position="130"/>
    </location>
</feature>
<dbReference type="EMBL" id="AONG01000013">
    <property type="protein sequence ID" value="KIQ68457.1"/>
    <property type="molecule type" value="Genomic_DNA"/>
</dbReference>
<dbReference type="PROSITE" id="PS51007">
    <property type="entry name" value="CYTC"/>
    <property type="match status" value="1"/>
</dbReference>
<sequence length="130" mass="13400">MRHLTALPALAATLLLAACEEPEVDGAAFFADNCTQCHGPAGRGDGPLAEGLGTPPADLTRISARNGGEFPLVHVMSVIDGYARGDRAMPAFGAADLGDTIVVEIEEGVGTPVPSMLWALAGYLESIQEP</sequence>
<feature type="signal peptide" evidence="5">
    <location>
        <begin position="1"/>
        <end position="17"/>
    </location>
</feature>
<accession>A0A0D0Q7L6</accession>
<evidence type="ECO:0000256" key="3">
    <source>
        <dbReference type="ARBA" id="ARBA00023004"/>
    </source>
</evidence>
<evidence type="ECO:0000256" key="2">
    <source>
        <dbReference type="ARBA" id="ARBA00022723"/>
    </source>
</evidence>
<evidence type="ECO:0000313" key="7">
    <source>
        <dbReference type="EMBL" id="KIQ68457.1"/>
    </source>
</evidence>
<dbReference type="OrthoDB" id="5514238at2"/>
<keyword evidence="2 4" id="KW-0479">Metal-binding</keyword>
<evidence type="ECO:0000256" key="4">
    <source>
        <dbReference type="PROSITE-ProRule" id="PRU00433"/>
    </source>
</evidence>
<evidence type="ECO:0000256" key="1">
    <source>
        <dbReference type="ARBA" id="ARBA00022617"/>
    </source>
</evidence>
<dbReference type="STRING" id="1123501.Wenmar_02727"/>
<evidence type="ECO:0000259" key="6">
    <source>
        <dbReference type="PROSITE" id="PS51007"/>
    </source>
</evidence>
<keyword evidence="8" id="KW-1185">Reference proteome</keyword>
<dbReference type="InterPro" id="IPR036909">
    <property type="entry name" value="Cyt_c-like_dom_sf"/>
</dbReference>
<evidence type="ECO:0000256" key="5">
    <source>
        <dbReference type="SAM" id="SignalP"/>
    </source>
</evidence>
<dbReference type="Proteomes" id="UP000035100">
    <property type="component" value="Unassembled WGS sequence"/>
</dbReference>
<dbReference type="InterPro" id="IPR009056">
    <property type="entry name" value="Cyt_c-like_dom"/>
</dbReference>
<dbReference type="Pfam" id="PF13442">
    <property type="entry name" value="Cytochrome_CBB3"/>
    <property type="match status" value="1"/>
</dbReference>
<dbReference type="PROSITE" id="PS51257">
    <property type="entry name" value="PROKAR_LIPOPROTEIN"/>
    <property type="match status" value="1"/>
</dbReference>
<dbReference type="RefSeq" id="WP_018304037.1">
    <property type="nucleotide sequence ID" value="NZ_KB902310.1"/>
</dbReference>
<dbReference type="GO" id="GO:0020037">
    <property type="term" value="F:heme binding"/>
    <property type="evidence" value="ECO:0007669"/>
    <property type="project" value="InterPro"/>
</dbReference>
<name>A0A0D0Q7L6_9RHOB</name>
<keyword evidence="5" id="KW-0732">Signal</keyword>
<keyword evidence="3 4" id="KW-0408">Iron</keyword>
<organism evidence="7 8">
    <name type="scientific">Wenxinia marina DSM 24838</name>
    <dbReference type="NCBI Taxonomy" id="1123501"/>
    <lineage>
        <taxon>Bacteria</taxon>
        <taxon>Pseudomonadati</taxon>
        <taxon>Pseudomonadota</taxon>
        <taxon>Alphaproteobacteria</taxon>
        <taxon>Rhodobacterales</taxon>
        <taxon>Roseobacteraceae</taxon>
        <taxon>Wenxinia</taxon>
    </lineage>
</organism>
<proteinExistence type="predicted"/>
<comment type="caution">
    <text evidence="7">The sequence shown here is derived from an EMBL/GenBank/DDBJ whole genome shotgun (WGS) entry which is preliminary data.</text>
</comment>
<protein>
    <submittedName>
        <fullName evidence="7">Cytochrome C oxidase, cbb3-type, subunit III</fullName>
    </submittedName>
</protein>